<feature type="domain" description="Major facilitator superfamily (MFS) profile" evidence="8">
    <location>
        <begin position="1"/>
        <end position="381"/>
    </location>
</feature>
<protein>
    <submittedName>
        <fullName evidence="9">MFS transporter</fullName>
    </submittedName>
</protein>
<evidence type="ECO:0000256" key="1">
    <source>
        <dbReference type="ARBA" id="ARBA00004651"/>
    </source>
</evidence>
<feature type="transmembrane region" description="Helical" evidence="7">
    <location>
        <begin position="7"/>
        <end position="30"/>
    </location>
</feature>
<dbReference type="SUPFAM" id="SSF103473">
    <property type="entry name" value="MFS general substrate transporter"/>
    <property type="match status" value="1"/>
</dbReference>
<accession>A0A1W6WY09</accession>
<dbReference type="GeneID" id="67469903"/>
<dbReference type="PANTHER" id="PTHR23514:SF3">
    <property type="entry name" value="BYPASS OF STOP CODON PROTEIN 6"/>
    <property type="match status" value="1"/>
</dbReference>
<feature type="transmembrane region" description="Helical" evidence="7">
    <location>
        <begin position="129"/>
        <end position="148"/>
    </location>
</feature>
<dbReference type="PROSITE" id="PS50850">
    <property type="entry name" value="MFS"/>
    <property type="match status" value="1"/>
</dbReference>
<evidence type="ECO:0000256" key="2">
    <source>
        <dbReference type="ARBA" id="ARBA00008335"/>
    </source>
</evidence>
<dbReference type="Gene3D" id="1.20.1250.20">
    <property type="entry name" value="MFS general substrate transporter like domains"/>
    <property type="match status" value="2"/>
</dbReference>
<feature type="transmembrane region" description="Helical" evidence="7">
    <location>
        <begin position="296"/>
        <end position="318"/>
    </location>
</feature>
<dbReference type="Proteomes" id="UP000194143">
    <property type="component" value="Plasmid poh1"/>
</dbReference>
<dbReference type="GO" id="GO:0022857">
    <property type="term" value="F:transmembrane transporter activity"/>
    <property type="evidence" value="ECO:0007669"/>
    <property type="project" value="InterPro"/>
</dbReference>
<evidence type="ECO:0000256" key="7">
    <source>
        <dbReference type="SAM" id="Phobius"/>
    </source>
</evidence>
<dbReference type="RefSeq" id="WP_003275142.1">
    <property type="nucleotide sequence ID" value="NZ_CP021062.1"/>
</dbReference>
<evidence type="ECO:0000313" key="9">
    <source>
        <dbReference type="EMBL" id="ARP61462.1"/>
    </source>
</evidence>
<feature type="transmembrane region" description="Helical" evidence="7">
    <location>
        <begin position="208"/>
        <end position="235"/>
    </location>
</feature>
<comment type="subcellular location">
    <subcellularLocation>
        <location evidence="1">Cell membrane</location>
        <topology evidence="1">Multi-pass membrane protein</topology>
    </subcellularLocation>
</comment>
<feature type="transmembrane region" description="Helical" evidence="7">
    <location>
        <begin position="42"/>
        <end position="62"/>
    </location>
</feature>
<feature type="transmembrane region" description="Helical" evidence="7">
    <location>
        <begin position="154"/>
        <end position="175"/>
    </location>
</feature>
<keyword evidence="10" id="KW-1185">Reference proteome</keyword>
<dbReference type="Pfam" id="PF07690">
    <property type="entry name" value="MFS_1"/>
    <property type="match status" value="1"/>
</dbReference>
<dbReference type="InterPro" id="IPR036259">
    <property type="entry name" value="MFS_trans_sf"/>
</dbReference>
<evidence type="ECO:0000256" key="3">
    <source>
        <dbReference type="ARBA" id="ARBA00022448"/>
    </source>
</evidence>
<dbReference type="InterPro" id="IPR011701">
    <property type="entry name" value="MFS"/>
</dbReference>
<keyword evidence="5 7" id="KW-1133">Transmembrane helix</keyword>
<proteinExistence type="inferred from homology"/>
<feature type="transmembrane region" description="Helical" evidence="7">
    <location>
        <begin position="357"/>
        <end position="377"/>
    </location>
</feature>
<geneLocation type="plasmid" evidence="9 10">
    <name>poh1</name>
</geneLocation>
<sequence>MRLIFYFGCLFYFIVGVIHVCMGSLIPSLLQYYERTPDQLGILIFFQFTGFLFGVLSSPVLVKKYHYFKTLTFGILAMLVVLGGFLFVKEWAYLAVIAFGLGYGAGLLETTMGSFVISAEQNSAAKFSILEVWFGIGALGFPLLVNYFMKFYAWYFILYGILLFLIFTLLVWYLLGSSRFNSLSPQKNEKEISLSPLTVSFKNGKVKIILLISLFAFLYAGIETNLANFLSTIMILTNNELISSISISCFWLAIVIGRIFVGKFVYKFNYWIYISSSCFILVILLFLFPFVRGTGMYLSVIFIIGLVIAGIFPITLILASRIMENNIDEVTSLFIASASLGGALVSFLISWSLSLNTLNITFGIFSFFAFILGCIILKMRKISNYSNKDVKKIESMKSL</sequence>
<dbReference type="EMBL" id="CP021062">
    <property type="protein sequence ID" value="ARP61462.1"/>
    <property type="molecule type" value="Genomic_DNA"/>
</dbReference>
<feature type="transmembrane region" description="Helical" evidence="7">
    <location>
        <begin position="268"/>
        <end position="290"/>
    </location>
</feature>
<name>A0A1W6WY09_BACTU</name>
<dbReference type="InterPro" id="IPR020846">
    <property type="entry name" value="MFS_dom"/>
</dbReference>
<gene>
    <name evidence="9" type="ORF">CAB88_31175</name>
</gene>
<evidence type="ECO:0000313" key="10">
    <source>
        <dbReference type="Proteomes" id="UP000194143"/>
    </source>
</evidence>
<dbReference type="GO" id="GO:0005886">
    <property type="term" value="C:plasma membrane"/>
    <property type="evidence" value="ECO:0007669"/>
    <property type="project" value="UniProtKB-SubCell"/>
</dbReference>
<keyword evidence="9" id="KW-0614">Plasmid</keyword>
<dbReference type="PANTHER" id="PTHR23514">
    <property type="entry name" value="BYPASS OF STOP CODON PROTEIN 6"/>
    <property type="match status" value="1"/>
</dbReference>
<keyword evidence="3" id="KW-0813">Transport</keyword>
<evidence type="ECO:0000256" key="6">
    <source>
        <dbReference type="ARBA" id="ARBA00023136"/>
    </source>
</evidence>
<keyword evidence="6 7" id="KW-0472">Membrane</keyword>
<feature type="transmembrane region" description="Helical" evidence="7">
    <location>
        <begin position="241"/>
        <end position="261"/>
    </location>
</feature>
<keyword evidence="4 7" id="KW-0812">Transmembrane</keyword>
<feature type="transmembrane region" description="Helical" evidence="7">
    <location>
        <begin position="94"/>
        <end position="117"/>
    </location>
</feature>
<evidence type="ECO:0000256" key="4">
    <source>
        <dbReference type="ARBA" id="ARBA00022692"/>
    </source>
</evidence>
<feature type="transmembrane region" description="Helical" evidence="7">
    <location>
        <begin position="71"/>
        <end position="88"/>
    </location>
</feature>
<evidence type="ECO:0000256" key="5">
    <source>
        <dbReference type="ARBA" id="ARBA00022989"/>
    </source>
</evidence>
<dbReference type="AlphaFoldDB" id="A0A1W6WY09"/>
<evidence type="ECO:0000259" key="8">
    <source>
        <dbReference type="PROSITE" id="PS50850"/>
    </source>
</evidence>
<reference evidence="9 10" key="1">
    <citation type="submission" date="2017-04" db="EMBL/GenBank/DDBJ databases">
        <title>Complete Genome Sequence of Bacillus thuringiensis type Strain ATCC 10792.</title>
        <authorList>
            <person name="Oh D.-H."/>
            <person name="Park B.-J."/>
            <person name="Shuai W."/>
            <person name="Chelliah R."/>
        </authorList>
    </citation>
    <scope>NUCLEOTIDE SEQUENCE [LARGE SCALE GENOMIC DNA]</scope>
    <source>
        <strain evidence="9 10">ATCC 10792</strain>
        <plasmid evidence="9 10">poh1</plasmid>
    </source>
</reference>
<organism evidence="9 10">
    <name type="scientific">Bacillus thuringiensis</name>
    <dbReference type="NCBI Taxonomy" id="1428"/>
    <lineage>
        <taxon>Bacteria</taxon>
        <taxon>Bacillati</taxon>
        <taxon>Bacillota</taxon>
        <taxon>Bacilli</taxon>
        <taxon>Bacillales</taxon>
        <taxon>Bacillaceae</taxon>
        <taxon>Bacillus</taxon>
        <taxon>Bacillus cereus group</taxon>
    </lineage>
</organism>
<comment type="similarity">
    <text evidence="2">Belongs to the major facilitator superfamily.</text>
</comment>
<feature type="transmembrane region" description="Helical" evidence="7">
    <location>
        <begin position="330"/>
        <end position="351"/>
    </location>
</feature>
<dbReference type="InterPro" id="IPR051788">
    <property type="entry name" value="MFS_Transporter"/>
</dbReference>